<dbReference type="RefSeq" id="WP_069583117.1">
    <property type="nucleotide sequence ID" value="NZ_LMVM01000002.1"/>
</dbReference>
<keyword evidence="2" id="KW-1185">Reference proteome</keyword>
<dbReference type="EMBL" id="LMVM01000002">
    <property type="protein sequence ID" value="PAV05771.1"/>
    <property type="molecule type" value="Genomic_DNA"/>
</dbReference>
<sequence>MTGLSDLICTTTQDVNKTIGNEYATVTKVNANKTVNLHLDSVNEDLGDLTNIKVVTNLDLTKDDKVIVSYLDNDANNPVVVGMINPTSPTGGENGRSIVSIEKVETDGLVDVYKITYDKSPIYSYFNVPNTGKLDLLIELLIQKEVITQSEWDNKVNNI</sequence>
<organism evidence="1 2">
    <name type="scientific">Methanobacterium bryantii</name>
    <dbReference type="NCBI Taxonomy" id="2161"/>
    <lineage>
        <taxon>Archaea</taxon>
        <taxon>Methanobacteriati</taxon>
        <taxon>Methanobacteriota</taxon>
        <taxon>Methanomada group</taxon>
        <taxon>Methanobacteria</taxon>
        <taxon>Methanobacteriales</taxon>
        <taxon>Methanobacteriaceae</taxon>
        <taxon>Methanobacterium</taxon>
    </lineage>
</organism>
<dbReference type="OrthoDB" id="386167at2157"/>
<accession>A0A2A2H8J4</accession>
<comment type="caution">
    <text evidence="1">The sequence shown here is derived from an EMBL/GenBank/DDBJ whole genome shotgun (WGS) entry which is preliminary data.</text>
</comment>
<dbReference type="Proteomes" id="UP000217784">
    <property type="component" value="Unassembled WGS sequence"/>
</dbReference>
<evidence type="ECO:0000313" key="2">
    <source>
        <dbReference type="Proteomes" id="UP000217784"/>
    </source>
</evidence>
<dbReference type="AlphaFoldDB" id="A0A2A2H8J4"/>
<protein>
    <submittedName>
        <fullName evidence="1">Uncharacterized protein</fullName>
    </submittedName>
</protein>
<evidence type="ECO:0000313" key="1">
    <source>
        <dbReference type="EMBL" id="PAV05771.1"/>
    </source>
</evidence>
<proteinExistence type="predicted"/>
<gene>
    <name evidence="1" type="ORF">ASJ80_08540</name>
</gene>
<reference evidence="1 2" key="1">
    <citation type="journal article" date="2017" name="BMC Genomics">
        <title>Genomic analysis of methanogenic archaea reveals a shift towards energy conservation.</title>
        <authorList>
            <person name="Gilmore S.P."/>
            <person name="Henske J.K."/>
            <person name="Sexton J.A."/>
            <person name="Solomon K.V."/>
            <person name="Seppala S."/>
            <person name="Yoo J.I."/>
            <person name="Huyett L.M."/>
            <person name="Pressman A."/>
            <person name="Cogan J.Z."/>
            <person name="Kivenson V."/>
            <person name="Peng X."/>
            <person name="Tan Y."/>
            <person name="Valentine D.L."/>
            <person name="O'Malley M.A."/>
        </authorList>
    </citation>
    <scope>NUCLEOTIDE SEQUENCE [LARGE SCALE GENOMIC DNA]</scope>
    <source>
        <strain evidence="1 2">M.o.H.</strain>
    </source>
</reference>
<name>A0A2A2H8J4_METBR</name>